<dbReference type="AlphaFoldDB" id="A0A7J7IDV4"/>
<comment type="caution">
    <text evidence="4">The sequence shown here is derived from an EMBL/GenBank/DDBJ whole genome shotgun (WGS) entry which is preliminary data.</text>
</comment>
<feature type="domain" description="Rab-GAP TBC" evidence="3">
    <location>
        <begin position="105"/>
        <end position="292"/>
    </location>
</feature>
<dbReference type="Proteomes" id="UP000530660">
    <property type="component" value="Unassembled WGS sequence"/>
</dbReference>
<dbReference type="SUPFAM" id="SSF47923">
    <property type="entry name" value="Ypt/Rab-GAP domain of gyp1p"/>
    <property type="match status" value="1"/>
</dbReference>
<dbReference type="PANTHER" id="PTHR22957:SF263">
    <property type="entry name" value="MITOTIC CHECK POINT PROTEIN BUB2"/>
    <property type="match status" value="1"/>
</dbReference>
<dbReference type="PROSITE" id="PS50086">
    <property type="entry name" value="TBC_RABGAP"/>
    <property type="match status" value="1"/>
</dbReference>
<keyword evidence="2" id="KW-1133">Transmembrane helix</keyword>
<feature type="compositionally biased region" description="Polar residues" evidence="1">
    <location>
        <begin position="11"/>
        <end position="28"/>
    </location>
</feature>
<dbReference type="Gene3D" id="1.10.472.80">
    <property type="entry name" value="Ypt/Rab-GAP domain of gyp1p, domain 3"/>
    <property type="match status" value="1"/>
</dbReference>
<dbReference type="InterPro" id="IPR000195">
    <property type="entry name" value="Rab-GAP-TBC_dom"/>
</dbReference>
<dbReference type="EMBL" id="VWRR01000015">
    <property type="protein sequence ID" value="KAF6001208.1"/>
    <property type="molecule type" value="Genomic_DNA"/>
</dbReference>
<keyword evidence="2" id="KW-0472">Membrane</keyword>
<evidence type="ECO:0000313" key="5">
    <source>
        <dbReference type="Proteomes" id="UP000530660"/>
    </source>
</evidence>
<dbReference type="PANTHER" id="PTHR22957">
    <property type="entry name" value="TBC1 DOMAIN FAMILY MEMBER GTPASE-ACTIVATING PROTEIN"/>
    <property type="match status" value="1"/>
</dbReference>
<dbReference type="GO" id="GO:0005096">
    <property type="term" value="F:GTPase activator activity"/>
    <property type="evidence" value="ECO:0007669"/>
    <property type="project" value="TreeGrafter"/>
</dbReference>
<dbReference type="Pfam" id="PF00566">
    <property type="entry name" value="RabGAP-TBC"/>
    <property type="match status" value="1"/>
</dbReference>
<keyword evidence="5" id="KW-1185">Reference proteome</keyword>
<dbReference type="SMART" id="SM00164">
    <property type="entry name" value="TBC"/>
    <property type="match status" value="1"/>
</dbReference>
<feature type="transmembrane region" description="Helical" evidence="2">
    <location>
        <begin position="284"/>
        <end position="304"/>
    </location>
</feature>
<gene>
    <name evidence="4" type="primary">BUB2</name>
    <name evidence="4" type="ORF">F1559_001021</name>
</gene>
<evidence type="ECO:0000256" key="1">
    <source>
        <dbReference type="SAM" id="MobiDB-lite"/>
    </source>
</evidence>
<accession>A0A7J7IDV4</accession>
<sequence length="363" mass="40278">MSGNALERLSSETTDSARSVRLSDNNEGQDAVDKTPSVVVASMNNADGWLVALRRADAWALRQWLAQGRVLPHEASKLCNHLGVLQTSSLCEGVRPKAPGLGFPEELQTPRGAAWVLLAAAPDLAETLDHICESVFRYRQLLNKIEQDIPRTFQGAEEVRQRVSSEALVRVLSAAAVYNNNLYLQGMNLYAAAFLYVLPEPEAFNLLIRLIDVYAPRYFRVNTLAGAHEGCKLAAQLLQFVDAELANRLGEDPLGLERLLLVHGFPAILSLSLSIPPFEDALTLLDWILAFGAHFGVVFVVARLRCAREQLLRQSVSAKQVLNPRRSDEVFYIPPQAIVRESLALISQLSSEFWEQLRQASIR</sequence>
<reference evidence="4 5" key="1">
    <citation type="journal article" date="2020" name="J. Phycol.">
        <title>Comparative genome analysis reveals Cyanidiococcus gen. nov., a new extremophilic red algal genus sister to Cyanidioschyzon (Cyanidioschyzonaceae, Rhodophyta).</title>
        <authorList>
            <person name="Liu S.-L."/>
            <person name="Chiang Y.-R."/>
            <person name="Yoon H.S."/>
            <person name="Fu H.-Y."/>
        </authorList>
    </citation>
    <scope>NUCLEOTIDE SEQUENCE [LARGE SCALE GENOMIC DNA]</scope>
    <source>
        <strain evidence="4 5">THAL066</strain>
    </source>
</reference>
<feature type="region of interest" description="Disordered" evidence="1">
    <location>
        <begin position="1"/>
        <end position="34"/>
    </location>
</feature>
<proteinExistence type="predicted"/>
<dbReference type="Gene3D" id="1.10.8.270">
    <property type="entry name" value="putative rabgap domain of human tbc1 domain family member 14 like domains"/>
    <property type="match status" value="1"/>
</dbReference>
<dbReference type="OrthoDB" id="10263206at2759"/>
<protein>
    <submittedName>
        <fullName evidence="4">Budding uninhibited by benzimidazole- protein</fullName>
    </submittedName>
</protein>
<name>A0A7J7IDV4_9RHOD</name>
<organism evidence="4 5">
    <name type="scientific">Cyanidiococcus yangmingshanensis</name>
    <dbReference type="NCBI Taxonomy" id="2690220"/>
    <lineage>
        <taxon>Eukaryota</taxon>
        <taxon>Rhodophyta</taxon>
        <taxon>Bangiophyceae</taxon>
        <taxon>Cyanidiales</taxon>
        <taxon>Cyanidiaceae</taxon>
        <taxon>Cyanidiococcus</taxon>
    </lineage>
</organism>
<evidence type="ECO:0000259" key="3">
    <source>
        <dbReference type="PROSITE" id="PS50086"/>
    </source>
</evidence>
<evidence type="ECO:0000313" key="4">
    <source>
        <dbReference type="EMBL" id="KAF6001208.1"/>
    </source>
</evidence>
<dbReference type="InterPro" id="IPR035969">
    <property type="entry name" value="Rab-GAP_TBC_sf"/>
</dbReference>
<keyword evidence="2" id="KW-0812">Transmembrane</keyword>
<evidence type="ECO:0000256" key="2">
    <source>
        <dbReference type="SAM" id="Phobius"/>
    </source>
</evidence>